<gene>
    <name evidence="2" type="ORF">RF11_06379</name>
</gene>
<dbReference type="Proteomes" id="UP000031668">
    <property type="component" value="Unassembled WGS sequence"/>
</dbReference>
<evidence type="ECO:0000256" key="1">
    <source>
        <dbReference type="SAM" id="SignalP"/>
    </source>
</evidence>
<keyword evidence="3" id="KW-1185">Reference proteome</keyword>
<protein>
    <submittedName>
        <fullName evidence="2">Uncharacterized protein</fullName>
    </submittedName>
</protein>
<organism evidence="2 3">
    <name type="scientific">Thelohanellus kitauei</name>
    <name type="common">Myxosporean</name>
    <dbReference type="NCBI Taxonomy" id="669202"/>
    <lineage>
        <taxon>Eukaryota</taxon>
        <taxon>Metazoa</taxon>
        <taxon>Cnidaria</taxon>
        <taxon>Myxozoa</taxon>
        <taxon>Myxosporea</taxon>
        <taxon>Bivalvulida</taxon>
        <taxon>Platysporina</taxon>
        <taxon>Myxobolidae</taxon>
        <taxon>Thelohanellus</taxon>
    </lineage>
</organism>
<reference evidence="2 3" key="1">
    <citation type="journal article" date="2014" name="Genome Biol. Evol.">
        <title>The genome of the myxosporean Thelohanellus kitauei shows adaptations to nutrient acquisition within its fish host.</title>
        <authorList>
            <person name="Yang Y."/>
            <person name="Xiong J."/>
            <person name="Zhou Z."/>
            <person name="Huo F."/>
            <person name="Miao W."/>
            <person name="Ran C."/>
            <person name="Liu Y."/>
            <person name="Zhang J."/>
            <person name="Feng J."/>
            <person name="Wang M."/>
            <person name="Wang M."/>
            <person name="Wang L."/>
            <person name="Yao B."/>
        </authorList>
    </citation>
    <scope>NUCLEOTIDE SEQUENCE [LARGE SCALE GENOMIC DNA]</scope>
    <source>
        <strain evidence="2">Wuqing</strain>
    </source>
</reference>
<sequence length="171" mass="19613">MARKLFCAFLLSQFLSVSIARLKNPCFEFETCDSCISHRLCRWVVNIVTLDMIQDNYLLSPDTQRGRKQCVLRDTRTQFNPADVYDPISSSKDSGEIQTADINIKPTSVTLDLSAGKQTEFKVSVQPLRMEKLKIYFLVHLSSDFSRVLSTMSPLIEEIGMKIIFHFSYRS</sequence>
<comment type="caution">
    <text evidence="2">The sequence shown here is derived from an EMBL/GenBank/DDBJ whole genome shotgun (WGS) entry which is preliminary data.</text>
</comment>
<dbReference type="AlphaFoldDB" id="A0A0C2MM38"/>
<evidence type="ECO:0000313" key="3">
    <source>
        <dbReference type="Proteomes" id="UP000031668"/>
    </source>
</evidence>
<feature type="signal peptide" evidence="1">
    <location>
        <begin position="1"/>
        <end position="20"/>
    </location>
</feature>
<name>A0A0C2MM38_THEKT</name>
<proteinExistence type="predicted"/>
<evidence type="ECO:0000313" key="2">
    <source>
        <dbReference type="EMBL" id="KII65425.1"/>
    </source>
</evidence>
<keyword evidence="1" id="KW-0732">Signal</keyword>
<dbReference type="EMBL" id="JWZT01003852">
    <property type="protein sequence ID" value="KII65425.1"/>
    <property type="molecule type" value="Genomic_DNA"/>
</dbReference>
<feature type="chain" id="PRO_5002164419" evidence="1">
    <location>
        <begin position="21"/>
        <end position="171"/>
    </location>
</feature>
<accession>A0A0C2MM38</accession>